<organism evidence="1 2">
    <name type="scientific">Hypoxylon rubiginosum</name>
    <dbReference type="NCBI Taxonomy" id="110542"/>
    <lineage>
        <taxon>Eukaryota</taxon>
        <taxon>Fungi</taxon>
        <taxon>Dikarya</taxon>
        <taxon>Ascomycota</taxon>
        <taxon>Pezizomycotina</taxon>
        <taxon>Sordariomycetes</taxon>
        <taxon>Xylariomycetidae</taxon>
        <taxon>Xylariales</taxon>
        <taxon>Hypoxylaceae</taxon>
        <taxon>Hypoxylon</taxon>
    </lineage>
</organism>
<sequence>MSKLPTTMRALVAPKYCSPKDYVVADVPMPSVNGAKDVLIKMHAVGITTGDTQIAKGLSRYTLGGVSFPLKLGVEGAGIVAAVGSEVAMFKPGDKVYAFAYSRPMQVARAGFCAEYAVAQERLTIHKPPNVPFENMNCMANQVTAYQSIQRGLQLLRENGVTDGLEGKTVFVPGALSATGSVGVQLLKNVFGVGKLIASVSTAKIPLVEQYLPGLVDQVVDYTKIKKLTDAIPAGSVDLVYNTQWIAVDTFPLLKPQTGVCVSIASVPTPELIRKMLPPMPFFVYWLLALAQVYYAFRLRGTRVKHEMISGMPEIREDLEQCGEFLAMGKVKPVIRVVELEDIERVREEAQKVATGKGGVGKLVIKIA</sequence>
<dbReference type="Proteomes" id="UP001497680">
    <property type="component" value="Unassembled WGS sequence"/>
</dbReference>
<proteinExistence type="predicted"/>
<dbReference type="EMBL" id="MU394313">
    <property type="protein sequence ID" value="KAI6086711.1"/>
    <property type="molecule type" value="Genomic_DNA"/>
</dbReference>
<accession>A0ACC0D1Z5</accession>
<protein>
    <submittedName>
        <fullName evidence="1">GroES-like protein</fullName>
    </submittedName>
</protein>
<evidence type="ECO:0000313" key="1">
    <source>
        <dbReference type="EMBL" id="KAI6086711.1"/>
    </source>
</evidence>
<keyword evidence="2" id="KW-1185">Reference proteome</keyword>
<evidence type="ECO:0000313" key="2">
    <source>
        <dbReference type="Proteomes" id="UP001497680"/>
    </source>
</evidence>
<reference evidence="1 2" key="1">
    <citation type="journal article" date="2022" name="New Phytol.">
        <title>Ecological generalism drives hyperdiversity of secondary metabolite gene clusters in xylarialean endophytes.</title>
        <authorList>
            <person name="Franco M.E.E."/>
            <person name="Wisecaver J.H."/>
            <person name="Arnold A.E."/>
            <person name="Ju Y.M."/>
            <person name="Slot J.C."/>
            <person name="Ahrendt S."/>
            <person name="Moore L.P."/>
            <person name="Eastman K.E."/>
            <person name="Scott K."/>
            <person name="Konkel Z."/>
            <person name="Mondo S.J."/>
            <person name="Kuo A."/>
            <person name="Hayes R.D."/>
            <person name="Haridas S."/>
            <person name="Andreopoulos B."/>
            <person name="Riley R."/>
            <person name="LaButti K."/>
            <person name="Pangilinan J."/>
            <person name="Lipzen A."/>
            <person name="Amirebrahimi M."/>
            <person name="Yan J."/>
            <person name="Adam C."/>
            <person name="Keymanesh K."/>
            <person name="Ng V."/>
            <person name="Louie K."/>
            <person name="Northen T."/>
            <person name="Drula E."/>
            <person name="Henrissat B."/>
            <person name="Hsieh H.M."/>
            <person name="Youens-Clark K."/>
            <person name="Lutzoni F."/>
            <person name="Miadlikowska J."/>
            <person name="Eastwood D.C."/>
            <person name="Hamelin R.C."/>
            <person name="Grigoriev I.V."/>
            <person name="U'Ren J.M."/>
        </authorList>
    </citation>
    <scope>NUCLEOTIDE SEQUENCE [LARGE SCALE GENOMIC DNA]</scope>
    <source>
        <strain evidence="1 2">ER1909</strain>
    </source>
</reference>
<name>A0ACC0D1Z5_9PEZI</name>
<comment type="caution">
    <text evidence="1">The sequence shown here is derived from an EMBL/GenBank/DDBJ whole genome shotgun (WGS) entry which is preliminary data.</text>
</comment>
<gene>
    <name evidence="1" type="ORF">F4821DRAFT_124403</name>
</gene>